<dbReference type="PANTHER" id="PTHR37299">
    <property type="entry name" value="TRANSCRIPTIONAL REGULATOR-RELATED"/>
    <property type="match status" value="1"/>
</dbReference>
<dbReference type="Gene3D" id="3.40.50.2300">
    <property type="match status" value="1"/>
</dbReference>
<evidence type="ECO:0000259" key="3">
    <source>
        <dbReference type="PROSITE" id="PS50930"/>
    </source>
</evidence>
<dbReference type="GO" id="GO:0000156">
    <property type="term" value="F:phosphorelay response regulator activity"/>
    <property type="evidence" value="ECO:0007669"/>
    <property type="project" value="InterPro"/>
</dbReference>
<protein>
    <submittedName>
        <fullName evidence="4">Response regulator transcription factor</fullName>
    </submittedName>
</protein>
<dbReference type="InterPro" id="IPR007492">
    <property type="entry name" value="LytTR_DNA-bd_dom"/>
</dbReference>
<dbReference type="PROSITE" id="PS50110">
    <property type="entry name" value="RESPONSE_REGULATORY"/>
    <property type="match status" value="1"/>
</dbReference>
<dbReference type="PANTHER" id="PTHR37299:SF1">
    <property type="entry name" value="STAGE 0 SPORULATION PROTEIN A HOMOLOG"/>
    <property type="match status" value="1"/>
</dbReference>
<dbReference type="AlphaFoldDB" id="A0A8J6TTP4"/>
<dbReference type="Pfam" id="PF00072">
    <property type="entry name" value="Response_reg"/>
    <property type="match status" value="1"/>
</dbReference>
<keyword evidence="5" id="KW-1185">Reference proteome</keyword>
<reference evidence="4" key="1">
    <citation type="submission" date="2020-09" db="EMBL/GenBank/DDBJ databases">
        <title>Taishania pollutisoli gen. nov., sp. nov., Isolated from Tetrabromobisphenol A-Contaminated Soil.</title>
        <authorList>
            <person name="Chen Q."/>
        </authorList>
    </citation>
    <scope>NUCLEOTIDE SEQUENCE</scope>
    <source>
        <strain evidence="4">CZZ-1</strain>
    </source>
</reference>
<proteinExistence type="predicted"/>
<dbReference type="CDD" id="cd17532">
    <property type="entry name" value="REC_LytTR_AlgR-like"/>
    <property type="match status" value="1"/>
</dbReference>
<accession>A0A8J6TTP4</accession>
<dbReference type="GO" id="GO:0003677">
    <property type="term" value="F:DNA binding"/>
    <property type="evidence" value="ECO:0007669"/>
    <property type="project" value="InterPro"/>
</dbReference>
<feature type="domain" description="Response regulatory" evidence="2">
    <location>
        <begin position="2"/>
        <end position="113"/>
    </location>
</feature>
<gene>
    <name evidence="4" type="ORF">H9Y05_11645</name>
</gene>
<dbReference type="InterPro" id="IPR001789">
    <property type="entry name" value="Sig_transdc_resp-reg_receiver"/>
</dbReference>
<dbReference type="Gene3D" id="2.40.50.1020">
    <property type="entry name" value="LytTr DNA-binding domain"/>
    <property type="match status" value="1"/>
</dbReference>
<comment type="caution">
    <text evidence="4">The sequence shown here is derived from an EMBL/GenBank/DDBJ whole genome shotgun (WGS) entry which is preliminary data.</text>
</comment>
<dbReference type="EMBL" id="JACVEL010000008">
    <property type="protein sequence ID" value="MBC9813119.1"/>
    <property type="molecule type" value="Genomic_DNA"/>
</dbReference>
<evidence type="ECO:0000313" key="4">
    <source>
        <dbReference type="EMBL" id="MBC9813119.1"/>
    </source>
</evidence>
<dbReference type="SMART" id="SM00850">
    <property type="entry name" value="LytTR"/>
    <property type="match status" value="1"/>
</dbReference>
<evidence type="ECO:0000259" key="2">
    <source>
        <dbReference type="PROSITE" id="PS50110"/>
    </source>
</evidence>
<dbReference type="Pfam" id="PF04397">
    <property type="entry name" value="LytTR"/>
    <property type="match status" value="1"/>
</dbReference>
<dbReference type="InterPro" id="IPR011006">
    <property type="entry name" value="CheY-like_superfamily"/>
</dbReference>
<organism evidence="4 5">
    <name type="scientific">Taishania pollutisoli</name>
    <dbReference type="NCBI Taxonomy" id="2766479"/>
    <lineage>
        <taxon>Bacteria</taxon>
        <taxon>Pseudomonadati</taxon>
        <taxon>Bacteroidota</taxon>
        <taxon>Flavobacteriia</taxon>
        <taxon>Flavobacteriales</taxon>
        <taxon>Crocinitomicaceae</taxon>
        <taxon>Taishania</taxon>
    </lineage>
</organism>
<dbReference type="SMART" id="SM00448">
    <property type="entry name" value="REC"/>
    <property type="match status" value="1"/>
</dbReference>
<dbReference type="PROSITE" id="PS50930">
    <property type="entry name" value="HTH_LYTTR"/>
    <property type="match status" value="1"/>
</dbReference>
<sequence>MRTIIIDDERLAREELKSLLKNYAEIEIISEAKNGEEGVQLINELNPDLIFLDVNMPGLSGFDLLKQLDEIPLVVFVTAYDEYAIKAFEVDALDYMLKPVDPERLNDALKKITARFVEDNIPVETAFTDVQPKKVLSATDSVFIRDGEKCWFVELSSIRMLESEGNYVKVHFDQFRPLILRSLGSFEERLDPDYFFRANRKFIINLKWIEKIENWFNGGLIVELKTGEKVEISRRQAIRFRELWSL</sequence>
<evidence type="ECO:0000313" key="5">
    <source>
        <dbReference type="Proteomes" id="UP000652681"/>
    </source>
</evidence>
<dbReference type="InterPro" id="IPR046947">
    <property type="entry name" value="LytR-like"/>
</dbReference>
<dbReference type="SUPFAM" id="SSF52172">
    <property type="entry name" value="CheY-like"/>
    <property type="match status" value="1"/>
</dbReference>
<name>A0A8J6TTP4_9FLAO</name>
<feature type="domain" description="HTH LytTR-type" evidence="3">
    <location>
        <begin position="144"/>
        <end position="246"/>
    </location>
</feature>
<dbReference type="Proteomes" id="UP000652681">
    <property type="component" value="Unassembled WGS sequence"/>
</dbReference>
<evidence type="ECO:0000256" key="1">
    <source>
        <dbReference type="PROSITE-ProRule" id="PRU00169"/>
    </source>
</evidence>
<keyword evidence="1" id="KW-0597">Phosphoprotein</keyword>
<feature type="modified residue" description="4-aspartylphosphate" evidence="1">
    <location>
        <position position="53"/>
    </location>
</feature>